<dbReference type="Proteomes" id="UP001055072">
    <property type="component" value="Unassembled WGS sequence"/>
</dbReference>
<gene>
    <name evidence="1" type="ORF">BDY19DRAFT_316197</name>
</gene>
<comment type="caution">
    <text evidence="1">The sequence shown here is derived from an EMBL/GenBank/DDBJ whole genome shotgun (WGS) entry which is preliminary data.</text>
</comment>
<evidence type="ECO:0000313" key="2">
    <source>
        <dbReference type="Proteomes" id="UP001055072"/>
    </source>
</evidence>
<sequence>MKKFNNPKTELIGWQMTIMGDMPQHITHLFNALETSSILVSELYPSLADVTPSLITLPPGLMRITPTFVACISIIAAAALIRLACYRALKHMFTFELSIKKDHRLITNGPYAFVRHPSYTAIIAHKVASLMIQLGPGSWWYESGYWGSPLGISLALAWIALRWKVILFFFDRVGKEDQVLREEFGKEWEEWRKRTPYKLVPLVW</sequence>
<organism evidence="1 2">
    <name type="scientific">Irpex rosettiformis</name>
    <dbReference type="NCBI Taxonomy" id="378272"/>
    <lineage>
        <taxon>Eukaryota</taxon>
        <taxon>Fungi</taxon>
        <taxon>Dikarya</taxon>
        <taxon>Basidiomycota</taxon>
        <taxon>Agaricomycotina</taxon>
        <taxon>Agaricomycetes</taxon>
        <taxon>Polyporales</taxon>
        <taxon>Irpicaceae</taxon>
        <taxon>Irpex</taxon>
    </lineage>
</organism>
<proteinExistence type="predicted"/>
<accession>A0ACB8TY88</accession>
<reference evidence="1" key="1">
    <citation type="journal article" date="2021" name="Environ. Microbiol.">
        <title>Gene family expansions and transcriptome signatures uncover fungal adaptations to wood decay.</title>
        <authorList>
            <person name="Hage H."/>
            <person name="Miyauchi S."/>
            <person name="Viragh M."/>
            <person name="Drula E."/>
            <person name="Min B."/>
            <person name="Chaduli D."/>
            <person name="Navarro D."/>
            <person name="Favel A."/>
            <person name="Norest M."/>
            <person name="Lesage-Meessen L."/>
            <person name="Balint B."/>
            <person name="Merenyi Z."/>
            <person name="de Eugenio L."/>
            <person name="Morin E."/>
            <person name="Martinez A.T."/>
            <person name="Baldrian P."/>
            <person name="Stursova M."/>
            <person name="Martinez M.J."/>
            <person name="Novotny C."/>
            <person name="Magnuson J.K."/>
            <person name="Spatafora J.W."/>
            <person name="Maurice S."/>
            <person name="Pangilinan J."/>
            <person name="Andreopoulos W."/>
            <person name="LaButti K."/>
            <person name="Hundley H."/>
            <person name="Na H."/>
            <person name="Kuo A."/>
            <person name="Barry K."/>
            <person name="Lipzen A."/>
            <person name="Henrissat B."/>
            <person name="Riley R."/>
            <person name="Ahrendt S."/>
            <person name="Nagy L.G."/>
            <person name="Grigoriev I.V."/>
            <person name="Martin F."/>
            <person name="Rosso M.N."/>
        </authorList>
    </citation>
    <scope>NUCLEOTIDE SEQUENCE</scope>
    <source>
        <strain evidence="1">CBS 384.51</strain>
    </source>
</reference>
<name>A0ACB8TY88_9APHY</name>
<evidence type="ECO:0000313" key="1">
    <source>
        <dbReference type="EMBL" id="KAI0086918.1"/>
    </source>
</evidence>
<keyword evidence="2" id="KW-1185">Reference proteome</keyword>
<dbReference type="EMBL" id="MU274920">
    <property type="protein sequence ID" value="KAI0086918.1"/>
    <property type="molecule type" value="Genomic_DNA"/>
</dbReference>
<protein>
    <submittedName>
        <fullName evidence="1">Uncharacterized protein</fullName>
    </submittedName>
</protein>